<evidence type="ECO:0000313" key="2">
    <source>
        <dbReference type="Proteomes" id="UP000516437"/>
    </source>
</evidence>
<comment type="caution">
    <text evidence="1">The sequence shown here is derived from an EMBL/GenBank/DDBJ whole genome shotgun (WGS) entry which is preliminary data.</text>
</comment>
<reference evidence="1 2" key="1">
    <citation type="journal article" date="2019" name="Plant Biotechnol. J.">
        <title>The red bayberry genome and genetic basis of sex determination.</title>
        <authorList>
            <person name="Jia H.M."/>
            <person name="Jia H.J."/>
            <person name="Cai Q.L."/>
            <person name="Wang Y."/>
            <person name="Zhao H.B."/>
            <person name="Yang W.F."/>
            <person name="Wang G.Y."/>
            <person name="Li Y.H."/>
            <person name="Zhan D.L."/>
            <person name="Shen Y.T."/>
            <person name="Niu Q.F."/>
            <person name="Chang L."/>
            <person name="Qiu J."/>
            <person name="Zhao L."/>
            <person name="Xie H.B."/>
            <person name="Fu W.Y."/>
            <person name="Jin J."/>
            <person name="Li X.W."/>
            <person name="Jiao Y."/>
            <person name="Zhou C.C."/>
            <person name="Tu T."/>
            <person name="Chai C.Y."/>
            <person name="Gao J.L."/>
            <person name="Fan L.J."/>
            <person name="van de Weg E."/>
            <person name="Wang J.Y."/>
            <person name="Gao Z.S."/>
        </authorList>
    </citation>
    <scope>NUCLEOTIDE SEQUENCE [LARGE SCALE GENOMIC DNA]</scope>
    <source>
        <tissue evidence="1">Leaves</tissue>
    </source>
</reference>
<sequence>MTRSIEPLVVGRVIGDVLDRFTPVADLRVQYGSKQIGNGCEIKPSAAVDRPSVQILGPRVSGNLYTLVMVDPDAPSPSEPTLREWLHW</sequence>
<name>A0A6A1W9D0_9ROSI</name>
<dbReference type="InterPro" id="IPR035810">
    <property type="entry name" value="PEBP_euk"/>
</dbReference>
<dbReference type="InterPro" id="IPR036610">
    <property type="entry name" value="PEBP-like_sf"/>
</dbReference>
<dbReference type="AlphaFoldDB" id="A0A6A1W9D0"/>
<dbReference type="PANTHER" id="PTHR11362:SF145">
    <property type="entry name" value="PROTEIN MOTHER OF FT AND TFL1-LIKE"/>
    <property type="match status" value="1"/>
</dbReference>
<dbReference type="OrthoDB" id="2506647at2759"/>
<accession>A0A6A1W9D0</accession>
<gene>
    <name evidence="1" type="ORF">CJ030_MR2G006873</name>
</gene>
<dbReference type="SUPFAM" id="SSF49777">
    <property type="entry name" value="PEBP-like"/>
    <property type="match status" value="1"/>
</dbReference>
<dbReference type="PROSITE" id="PS01220">
    <property type="entry name" value="PBP"/>
    <property type="match status" value="1"/>
</dbReference>
<protein>
    <submittedName>
        <fullName evidence="1">Protein MOTHER of FT and TF 1</fullName>
    </submittedName>
</protein>
<evidence type="ECO:0000313" key="1">
    <source>
        <dbReference type="EMBL" id="KAB1221874.1"/>
    </source>
</evidence>
<keyword evidence="2" id="KW-1185">Reference proteome</keyword>
<dbReference type="PANTHER" id="PTHR11362">
    <property type="entry name" value="PHOSPHATIDYLETHANOLAMINE-BINDING PROTEIN"/>
    <property type="match status" value="1"/>
</dbReference>
<organism evidence="1 2">
    <name type="scientific">Morella rubra</name>
    <name type="common">Chinese bayberry</name>
    <dbReference type="NCBI Taxonomy" id="262757"/>
    <lineage>
        <taxon>Eukaryota</taxon>
        <taxon>Viridiplantae</taxon>
        <taxon>Streptophyta</taxon>
        <taxon>Embryophyta</taxon>
        <taxon>Tracheophyta</taxon>
        <taxon>Spermatophyta</taxon>
        <taxon>Magnoliopsida</taxon>
        <taxon>eudicotyledons</taxon>
        <taxon>Gunneridae</taxon>
        <taxon>Pentapetalae</taxon>
        <taxon>rosids</taxon>
        <taxon>fabids</taxon>
        <taxon>Fagales</taxon>
        <taxon>Myricaceae</taxon>
        <taxon>Morella</taxon>
    </lineage>
</organism>
<dbReference type="EMBL" id="RXIC02000020">
    <property type="protein sequence ID" value="KAB1221874.1"/>
    <property type="molecule type" value="Genomic_DNA"/>
</dbReference>
<dbReference type="Gene3D" id="3.90.280.10">
    <property type="entry name" value="PEBP-like"/>
    <property type="match status" value="1"/>
</dbReference>
<dbReference type="InterPro" id="IPR001858">
    <property type="entry name" value="Phosphatidylethanolamine-bd_CS"/>
</dbReference>
<proteinExistence type="predicted"/>
<dbReference type="Proteomes" id="UP000516437">
    <property type="component" value="Chromosome 2"/>
</dbReference>